<evidence type="ECO:0000256" key="7">
    <source>
        <dbReference type="SAM" id="Phobius"/>
    </source>
</evidence>
<dbReference type="OrthoDB" id="5460120at2"/>
<feature type="transmembrane region" description="Helical" evidence="7">
    <location>
        <begin position="158"/>
        <end position="178"/>
    </location>
</feature>
<evidence type="ECO:0000256" key="2">
    <source>
        <dbReference type="ARBA" id="ARBA00007400"/>
    </source>
</evidence>
<keyword evidence="6 7" id="KW-0472">Membrane</keyword>
<evidence type="ECO:0000256" key="6">
    <source>
        <dbReference type="ARBA" id="ARBA00023136"/>
    </source>
</evidence>
<protein>
    <submittedName>
        <fullName evidence="9">Peptidoglycan/LPS O-acetylase OafA/YrhL, contains acyltransferase and SGNH-hydrolase domains</fullName>
    </submittedName>
</protein>
<organism evidence="9 10">
    <name type="scientific">Paucidesulfovibrio gracilis DSM 16080</name>
    <dbReference type="NCBI Taxonomy" id="1121449"/>
    <lineage>
        <taxon>Bacteria</taxon>
        <taxon>Pseudomonadati</taxon>
        <taxon>Thermodesulfobacteriota</taxon>
        <taxon>Desulfovibrionia</taxon>
        <taxon>Desulfovibrionales</taxon>
        <taxon>Desulfovibrionaceae</taxon>
        <taxon>Paucidesulfovibrio</taxon>
    </lineage>
</organism>
<dbReference type="AlphaFoldDB" id="A0A1T4WN88"/>
<feature type="transmembrane region" description="Helical" evidence="7">
    <location>
        <begin position="318"/>
        <end position="337"/>
    </location>
</feature>
<comment type="similarity">
    <text evidence="2">Belongs to the acyltransferase 3 family.</text>
</comment>
<keyword evidence="9" id="KW-0378">Hydrolase</keyword>
<dbReference type="PANTHER" id="PTHR40074:SF2">
    <property type="entry name" value="O-ACETYLTRANSFERASE WECH"/>
    <property type="match status" value="1"/>
</dbReference>
<feature type="transmembrane region" description="Helical" evidence="7">
    <location>
        <begin position="89"/>
        <end position="110"/>
    </location>
</feature>
<dbReference type="GO" id="GO:0016787">
    <property type="term" value="F:hydrolase activity"/>
    <property type="evidence" value="ECO:0007669"/>
    <property type="project" value="UniProtKB-KW"/>
</dbReference>
<dbReference type="PANTHER" id="PTHR40074">
    <property type="entry name" value="O-ACETYLTRANSFERASE WECH"/>
    <property type="match status" value="1"/>
</dbReference>
<keyword evidence="9" id="KW-0808">Transferase</keyword>
<feature type="transmembrane region" description="Helical" evidence="7">
    <location>
        <begin position="130"/>
        <end position="151"/>
    </location>
</feature>
<keyword evidence="4 7" id="KW-0812">Transmembrane</keyword>
<dbReference type="InterPro" id="IPR002656">
    <property type="entry name" value="Acyl_transf_3_dom"/>
</dbReference>
<gene>
    <name evidence="9" type="ORF">SAMN02745704_01176</name>
</gene>
<name>A0A1T4WN88_9BACT</name>
<feature type="transmembrane region" description="Helical" evidence="7">
    <location>
        <begin position="280"/>
        <end position="298"/>
    </location>
</feature>
<feature type="transmembrane region" description="Helical" evidence="7">
    <location>
        <begin position="184"/>
        <end position="204"/>
    </location>
</feature>
<keyword evidence="10" id="KW-1185">Reference proteome</keyword>
<dbReference type="EMBL" id="FUYC01000003">
    <property type="protein sequence ID" value="SKA78679.1"/>
    <property type="molecule type" value="Genomic_DNA"/>
</dbReference>
<reference evidence="9 10" key="1">
    <citation type="submission" date="2017-02" db="EMBL/GenBank/DDBJ databases">
        <authorList>
            <person name="Peterson S.W."/>
        </authorList>
    </citation>
    <scope>NUCLEOTIDE SEQUENCE [LARGE SCALE GENOMIC DNA]</scope>
    <source>
        <strain evidence="9 10">DSM 16080</strain>
    </source>
</reference>
<keyword evidence="3" id="KW-1003">Cell membrane</keyword>
<evidence type="ECO:0000259" key="8">
    <source>
        <dbReference type="Pfam" id="PF01757"/>
    </source>
</evidence>
<evidence type="ECO:0000256" key="5">
    <source>
        <dbReference type="ARBA" id="ARBA00022989"/>
    </source>
</evidence>
<sequence>MSQIEAQGIPKAQTGLSRRINYIRGLAVFAVAIGHFSSRFMEHSIPTHPGYLIAFFFIVSGYGIYHSLNNRLANNGIGHGLISFFGKRALRLFPLYWLWLILNLLFDPGVTLQNLQLSQILLLQFHDPAYHWFLPAIVMCYIAAPILFWLLQLLEKHFLFFSIGSVMALNIAFSFLDVPKIRCWMYLFVYCGHIFLFAFGMYYAKVLYYRQWRRSTPLFVISCFCFAALCIIARLTQAAATTVPKLQTLPPIWEIAIPIGLYAMLFLVAVLFFQHDWKLPLASIFCFMGKISLAIYIYEGMYTTALSRVSLFSGTSDINILPYLLLFPIFVVGCFVLERAAAPRVFSSFWNRLVHH</sequence>
<accession>A0A1T4WN88</accession>
<keyword evidence="9" id="KW-0012">Acyltransferase</keyword>
<proteinExistence type="inferred from homology"/>
<keyword evidence="5 7" id="KW-1133">Transmembrane helix</keyword>
<feature type="domain" description="Acyltransferase 3" evidence="8">
    <location>
        <begin position="19"/>
        <end position="338"/>
    </location>
</feature>
<dbReference type="RefSeq" id="WP_078716738.1">
    <property type="nucleotide sequence ID" value="NZ_FUYC01000003.1"/>
</dbReference>
<evidence type="ECO:0000313" key="9">
    <source>
        <dbReference type="EMBL" id="SKA78679.1"/>
    </source>
</evidence>
<feature type="transmembrane region" description="Helical" evidence="7">
    <location>
        <begin position="216"/>
        <end position="235"/>
    </location>
</feature>
<evidence type="ECO:0000256" key="3">
    <source>
        <dbReference type="ARBA" id="ARBA00022475"/>
    </source>
</evidence>
<feature type="transmembrane region" description="Helical" evidence="7">
    <location>
        <begin position="50"/>
        <end position="68"/>
    </location>
</feature>
<dbReference type="Pfam" id="PF01757">
    <property type="entry name" value="Acyl_transf_3"/>
    <property type="match status" value="1"/>
</dbReference>
<evidence type="ECO:0000256" key="4">
    <source>
        <dbReference type="ARBA" id="ARBA00022692"/>
    </source>
</evidence>
<feature type="transmembrane region" description="Helical" evidence="7">
    <location>
        <begin position="255"/>
        <end position="273"/>
    </location>
</feature>
<dbReference type="Proteomes" id="UP000190027">
    <property type="component" value="Unassembled WGS sequence"/>
</dbReference>
<feature type="transmembrane region" description="Helical" evidence="7">
    <location>
        <begin position="21"/>
        <end position="38"/>
    </location>
</feature>
<evidence type="ECO:0000256" key="1">
    <source>
        <dbReference type="ARBA" id="ARBA00004651"/>
    </source>
</evidence>
<dbReference type="GO" id="GO:0016413">
    <property type="term" value="F:O-acetyltransferase activity"/>
    <property type="evidence" value="ECO:0007669"/>
    <property type="project" value="TreeGrafter"/>
</dbReference>
<dbReference type="STRING" id="1121449.SAMN02745704_01176"/>
<dbReference type="GO" id="GO:0005886">
    <property type="term" value="C:plasma membrane"/>
    <property type="evidence" value="ECO:0007669"/>
    <property type="project" value="UniProtKB-SubCell"/>
</dbReference>
<comment type="subcellular location">
    <subcellularLocation>
        <location evidence="1">Cell membrane</location>
        <topology evidence="1">Multi-pass membrane protein</topology>
    </subcellularLocation>
</comment>
<evidence type="ECO:0000313" key="10">
    <source>
        <dbReference type="Proteomes" id="UP000190027"/>
    </source>
</evidence>
<dbReference type="GO" id="GO:0009246">
    <property type="term" value="P:enterobacterial common antigen biosynthetic process"/>
    <property type="evidence" value="ECO:0007669"/>
    <property type="project" value="TreeGrafter"/>
</dbReference>